<gene>
    <name evidence="8" type="ORF">UREG_05109</name>
</gene>
<dbReference type="GO" id="GO:0071944">
    <property type="term" value="C:cell periphery"/>
    <property type="evidence" value="ECO:0007669"/>
    <property type="project" value="UniProtKB-ARBA"/>
</dbReference>
<sequence>MALRLPKLHVFMRWFLLSLAIAGSAGLNPEKNRFVNPGRGGPTPVWLVGEEQVISWKTEMEVYNISLWHEFPGGGGATFGSVLYSASSSAMPMNFTWTVQLYDFDLSFSNVFFFWFNRGAREHFISRYFNITRDDSILSTRSTATTMSTATTSVPSSLPSSPDASATATTPIETADATPSSEPQSDGLTTNSKVGLGVGVGIGVPIIALLAFIAFSKYFRRRPQPTDSNFQQTSPMVYTSNTRRLGPKKYLNDYRKPVELDAGTDHPLQPELPSDSKLKRSEPVVES</sequence>
<reference evidence="9" key="1">
    <citation type="journal article" date="2009" name="Genome Res.">
        <title>Comparative genomic analyses of the human fungal pathogens Coccidioides and their relatives.</title>
        <authorList>
            <person name="Sharpton T.J."/>
            <person name="Stajich J.E."/>
            <person name="Rounsley S.D."/>
            <person name="Gardner M.J."/>
            <person name="Wortman J.R."/>
            <person name="Jordar V.S."/>
            <person name="Maiti R."/>
            <person name="Kodira C.D."/>
            <person name="Neafsey D.E."/>
            <person name="Zeng Q."/>
            <person name="Hung C.-Y."/>
            <person name="McMahan C."/>
            <person name="Muszewska A."/>
            <person name="Grynberg M."/>
            <person name="Mandel M.A."/>
            <person name="Kellner E.M."/>
            <person name="Barker B.M."/>
            <person name="Galgiani J.N."/>
            <person name="Orbach M.J."/>
            <person name="Kirkland T.N."/>
            <person name="Cole G.T."/>
            <person name="Henn M.R."/>
            <person name="Birren B.W."/>
            <person name="Taylor J.W."/>
        </authorList>
    </citation>
    <scope>NUCLEOTIDE SEQUENCE [LARGE SCALE GENOMIC DNA]</scope>
    <source>
        <strain evidence="9">UAMH 1704</strain>
    </source>
</reference>
<dbReference type="OrthoDB" id="4174363at2759"/>
<dbReference type="PANTHER" id="PTHR15549:SF30">
    <property type="entry name" value="MID2 DOMAIN-CONTAINING PROTEIN"/>
    <property type="match status" value="1"/>
</dbReference>
<feature type="chain" id="PRO_5002939423" description="Mid2 domain-containing protein" evidence="7">
    <location>
        <begin position="27"/>
        <end position="287"/>
    </location>
</feature>
<evidence type="ECO:0000256" key="4">
    <source>
        <dbReference type="ARBA" id="ARBA00023136"/>
    </source>
</evidence>
<evidence type="ECO:0000256" key="6">
    <source>
        <dbReference type="SAM" id="Phobius"/>
    </source>
</evidence>
<keyword evidence="4 6" id="KW-0472">Membrane</keyword>
<protein>
    <recommendedName>
        <fullName evidence="10">Mid2 domain-containing protein</fullName>
    </recommendedName>
</protein>
<dbReference type="AlphaFoldDB" id="C4JRM0"/>
<feature type="compositionally biased region" description="Basic and acidic residues" evidence="5">
    <location>
        <begin position="250"/>
        <end position="259"/>
    </location>
</feature>
<proteinExistence type="predicted"/>
<evidence type="ECO:0000313" key="9">
    <source>
        <dbReference type="Proteomes" id="UP000002058"/>
    </source>
</evidence>
<feature type="transmembrane region" description="Helical" evidence="6">
    <location>
        <begin position="194"/>
        <end position="215"/>
    </location>
</feature>
<evidence type="ECO:0000256" key="7">
    <source>
        <dbReference type="SAM" id="SignalP"/>
    </source>
</evidence>
<dbReference type="GO" id="GO:0016020">
    <property type="term" value="C:membrane"/>
    <property type="evidence" value="ECO:0007669"/>
    <property type="project" value="UniProtKB-SubCell"/>
</dbReference>
<keyword evidence="2 6" id="KW-0812">Transmembrane</keyword>
<name>C4JRM0_UNCRE</name>
<dbReference type="OMA" id="MAGQPWV"/>
<dbReference type="EMBL" id="CH476617">
    <property type="protein sequence ID" value="EEP80267.1"/>
    <property type="molecule type" value="Genomic_DNA"/>
</dbReference>
<keyword evidence="3 6" id="KW-1133">Transmembrane helix</keyword>
<evidence type="ECO:0000256" key="3">
    <source>
        <dbReference type="ARBA" id="ARBA00022989"/>
    </source>
</evidence>
<accession>C4JRM0</accession>
<dbReference type="VEuPathDB" id="FungiDB:UREG_05109"/>
<feature type="region of interest" description="Disordered" evidence="5">
    <location>
        <begin position="224"/>
        <end position="287"/>
    </location>
</feature>
<evidence type="ECO:0000256" key="5">
    <source>
        <dbReference type="SAM" id="MobiDB-lite"/>
    </source>
</evidence>
<evidence type="ECO:0000313" key="8">
    <source>
        <dbReference type="EMBL" id="EEP80267.1"/>
    </source>
</evidence>
<keyword evidence="7" id="KW-0732">Signal</keyword>
<feature type="compositionally biased region" description="Basic and acidic residues" evidence="5">
    <location>
        <begin position="274"/>
        <end position="287"/>
    </location>
</feature>
<dbReference type="GeneID" id="8439230"/>
<feature type="region of interest" description="Disordered" evidence="5">
    <location>
        <begin position="148"/>
        <end position="168"/>
    </location>
</feature>
<evidence type="ECO:0008006" key="10">
    <source>
        <dbReference type="Google" id="ProtNLM"/>
    </source>
</evidence>
<keyword evidence="9" id="KW-1185">Reference proteome</keyword>
<dbReference type="PANTHER" id="PTHR15549">
    <property type="entry name" value="PAIRED IMMUNOGLOBULIN-LIKE TYPE 2 RECEPTOR"/>
    <property type="match status" value="1"/>
</dbReference>
<feature type="compositionally biased region" description="Polar residues" evidence="5">
    <location>
        <begin position="225"/>
        <end position="243"/>
    </location>
</feature>
<evidence type="ECO:0000256" key="1">
    <source>
        <dbReference type="ARBA" id="ARBA00004167"/>
    </source>
</evidence>
<dbReference type="InParanoid" id="C4JRM0"/>
<dbReference type="eggNOG" id="ENOG502SWSF">
    <property type="taxonomic scope" value="Eukaryota"/>
</dbReference>
<dbReference type="HOGENOM" id="CLU_084562_0_0_1"/>
<dbReference type="KEGG" id="ure:UREG_05109"/>
<dbReference type="InterPro" id="IPR051694">
    <property type="entry name" value="Immunoregulatory_rcpt-like"/>
</dbReference>
<dbReference type="Proteomes" id="UP000002058">
    <property type="component" value="Unassembled WGS sequence"/>
</dbReference>
<dbReference type="RefSeq" id="XP_002584420.1">
    <property type="nucleotide sequence ID" value="XM_002584374.1"/>
</dbReference>
<organism evidence="8 9">
    <name type="scientific">Uncinocarpus reesii (strain UAMH 1704)</name>
    <dbReference type="NCBI Taxonomy" id="336963"/>
    <lineage>
        <taxon>Eukaryota</taxon>
        <taxon>Fungi</taxon>
        <taxon>Dikarya</taxon>
        <taxon>Ascomycota</taxon>
        <taxon>Pezizomycotina</taxon>
        <taxon>Eurotiomycetes</taxon>
        <taxon>Eurotiomycetidae</taxon>
        <taxon>Onygenales</taxon>
        <taxon>Onygenaceae</taxon>
        <taxon>Uncinocarpus</taxon>
    </lineage>
</organism>
<comment type="subcellular location">
    <subcellularLocation>
        <location evidence="1">Membrane</location>
        <topology evidence="1">Single-pass membrane protein</topology>
    </subcellularLocation>
</comment>
<evidence type="ECO:0000256" key="2">
    <source>
        <dbReference type="ARBA" id="ARBA00022692"/>
    </source>
</evidence>
<feature type="signal peptide" evidence="7">
    <location>
        <begin position="1"/>
        <end position="26"/>
    </location>
</feature>